<evidence type="ECO:0000259" key="1">
    <source>
        <dbReference type="Pfam" id="PF18454"/>
    </source>
</evidence>
<protein>
    <recommendedName>
        <fullName evidence="1">Major tropism determinant N-terminal domain-containing protein</fullName>
    </recommendedName>
</protein>
<feature type="domain" description="Major tropism determinant N-terminal" evidence="1">
    <location>
        <begin position="9"/>
        <end position="46"/>
    </location>
</feature>
<organism evidence="2 3">
    <name type="scientific">Megasphaera paucivorans</name>
    <dbReference type="NCBI Taxonomy" id="349095"/>
    <lineage>
        <taxon>Bacteria</taxon>
        <taxon>Bacillati</taxon>
        <taxon>Bacillota</taxon>
        <taxon>Negativicutes</taxon>
        <taxon>Veillonellales</taxon>
        <taxon>Veillonellaceae</taxon>
        <taxon>Megasphaera</taxon>
    </lineage>
</organism>
<name>A0A1G9QX40_9FIRM</name>
<dbReference type="STRING" id="349095.SAMN05660299_00312"/>
<reference evidence="2 3" key="1">
    <citation type="submission" date="2016-10" db="EMBL/GenBank/DDBJ databases">
        <authorList>
            <person name="de Groot N.N."/>
        </authorList>
    </citation>
    <scope>NUCLEOTIDE SEQUENCE [LARGE SCALE GENOMIC DNA]</scope>
    <source>
        <strain evidence="2 3">DSM 16981</strain>
    </source>
</reference>
<sequence>MEKVINGRIQIRSDTAANWKVKNPILLAGELGIETDTNSIKYGDGSAAWNDLKYISFQADVTCSVQSTGGSATVWIEVPWENVYITESPPNGTDINVIEITS</sequence>
<dbReference type="Pfam" id="PF18454">
    <property type="entry name" value="Mtd_N"/>
    <property type="match status" value="1"/>
</dbReference>
<evidence type="ECO:0000313" key="3">
    <source>
        <dbReference type="Proteomes" id="UP000199309"/>
    </source>
</evidence>
<dbReference type="RefSeq" id="WP_091647570.1">
    <property type="nucleotide sequence ID" value="NZ_FNHQ01000002.1"/>
</dbReference>
<dbReference type="OrthoDB" id="3035671at2"/>
<accession>A0A1G9QX40</accession>
<dbReference type="SUPFAM" id="SSF69349">
    <property type="entry name" value="Phage fibre proteins"/>
    <property type="match status" value="1"/>
</dbReference>
<proteinExistence type="predicted"/>
<dbReference type="Proteomes" id="UP000199309">
    <property type="component" value="Unassembled WGS sequence"/>
</dbReference>
<keyword evidence="3" id="KW-1185">Reference proteome</keyword>
<evidence type="ECO:0000313" key="2">
    <source>
        <dbReference type="EMBL" id="SDM15431.1"/>
    </source>
</evidence>
<dbReference type="AlphaFoldDB" id="A0A1G9QX40"/>
<dbReference type="EMBL" id="FNHQ01000002">
    <property type="protein sequence ID" value="SDM15431.1"/>
    <property type="molecule type" value="Genomic_DNA"/>
</dbReference>
<gene>
    <name evidence="2" type="ORF">SAMN05660299_00312</name>
</gene>
<dbReference type="InterPro" id="IPR041352">
    <property type="entry name" value="Mtd_N"/>
</dbReference>